<dbReference type="Ensembl" id="ENSHHUT00000054544.1">
    <property type="protein sequence ID" value="ENSHHUP00000052694.1"/>
    <property type="gene ID" value="ENSHHUG00000031672.1"/>
</dbReference>
<feature type="compositionally biased region" description="Polar residues" evidence="1">
    <location>
        <begin position="92"/>
        <end position="104"/>
    </location>
</feature>
<dbReference type="Proteomes" id="UP000314982">
    <property type="component" value="Unassembled WGS sequence"/>
</dbReference>
<evidence type="ECO:0000313" key="3">
    <source>
        <dbReference type="Proteomes" id="UP000314982"/>
    </source>
</evidence>
<reference evidence="3" key="1">
    <citation type="submission" date="2018-06" db="EMBL/GenBank/DDBJ databases">
        <title>Genome assembly of Danube salmon.</title>
        <authorList>
            <person name="Macqueen D.J."/>
            <person name="Gundappa M.K."/>
        </authorList>
    </citation>
    <scope>NUCLEOTIDE SEQUENCE [LARGE SCALE GENOMIC DNA]</scope>
</reference>
<reference evidence="2" key="2">
    <citation type="submission" date="2025-08" db="UniProtKB">
        <authorList>
            <consortium name="Ensembl"/>
        </authorList>
    </citation>
    <scope>IDENTIFICATION</scope>
</reference>
<dbReference type="AlphaFoldDB" id="A0A4W5NUV6"/>
<sequence length="231" mass="26567">MMQSDDPMIQSDEPEEPKKRSKKDRKGKKDKKKRDKKGRGKKESRKKRKEGEAGPEEEGFIQVSTVLPENQSQETYYPTEKPSTMELFTPEAVTQSEAPDQTTMIPERPTHRPDSDIEDPSVVPSALPESKVTEEEERLDKKTQMEEFHENLYGDLHDDLAVSMVTVGPNISEYEAVEYEDISNETENQEYEEYETYEDGYGFAEREGADTWDGEVGLINHSVQLYSLRDC</sequence>
<accession>A0A4W5NUV6</accession>
<name>A0A4W5NUV6_9TELE</name>
<dbReference type="STRING" id="62062.ENSHHUP00000052694"/>
<evidence type="ECO:0000256" key="1">
    <source>
        <dbReference type="SAM" id="MobiDB-lite"/>
    </source>
</evidence>
<feature type="compositionally biased region" description="Basic residues" evidence="1">
    <location>
        <begin position="19"/>
        <end position="48"/>
    </location>
</feature>
<reference evidence="2" key="3">
    <citation type="submission" date="2025-09" db="UniProtKB">
        <authorList>
            <consortium name="Ensembl"/>
        </authorList>
    </citation>
    <scope>IDENTIFICATION</scope>
</reference>
<dbReference type="GeneTree" id="ENSGT00970000197140"/>
<evidence type="ECO:0000313" key="2">
    <source>
        <dbReference type="Ensembl" id="ENSHHUP00000052694.1"/>
    </source>
</evidence>
<proteinExistence type="predicted"/>
<feature type="compositionally biased region" description="Polar residues" evidence="1">
    <location>
        <begin position="62"/>
        <end position="76"/>
    </location>
</feature>
<keyword evidence="3" id="KW-1185">Reference proteome</keyword>
<organism evidence="2 3">
    <name type="scientific">Hucho hucho</name>
    <name type="common">huchen</name>
    <dbReference type="NCBI Taxonomy" id="62062"/>
    <lineage>
        <taxon>Eukaryota</taxon>
        <taxon>Metazoa</taxon>
        <taxon>Chordata</taxon>
        <taxon>Craniata</taxon>
        <taxon>Vertebrata</taxon>
        <taxon>Euteleostomi</taxon>
        <taxon>Actinopterygii</taxon>
        <taxon>Neopterygii</taxon>
        <taxon>Teleostei</taxon>
        <taxon>Protacanthopterygii</taxon>
        <taxon>Salmoniformes</taxon>
        <taxon>Salmonidae</taxon>
        <taxon>Salmoninae</taxon>
        <taxon>Hucho</taxon>
    </lineage>
</organism>
<feature type="region of interest" description="Disordered" evidence="1">
    <location>
        <begin position="1"/>
        <end position="144"/>
    </location>
</feature>
<protein>
    <submittedName>
        <fullName evidence="2">Uncharacterized protein</fullName>
    </submittedName>
</protein>